<proteinExistence type="predicted"/>
<reference evidence="2" key="1">
    <citation type="journal article" date="2019" name="Int. J. Syst. Evol. Microbiol.">
        <title>The Global Catalogue of Microorganisms (GCM) 10K type strain sequencing project: providing services to taxonomists for standard genome sequencing and annotation.</title>
        <authorList>
            <consortium name="The Broad Institute Genomics Platform"/>
            <consortium name="The Broad Institute Genome Sequencing Center for Infectious Disease"/>
            <person name="Wu L."/>
            <person name="Ma J."/>
        </authorList>
    </citation>
    <scope>NUCLEOTIDE SEQUENCE [LARGE SCALE GENOMIC DNA]</scope>
    <source>
        <strain evidence="2">JCM 16950</strain>
    </source>
</reference>
<dbReference type="InterPro" id="IPR046357">
    <property type="entry name" value="PPIase_dom_sf"/>
</dbReference>
<accession>A0ABP7GRX0</accession>
<keyword evidence="2" id="KW-1185">Reference proteome</keyword>
<organism evidence="1 2">
    <name type="scientific">Microbacterium kribbense</name>
    <dbReference type="NCBI Taxonomy" id="433645"/>
    <lineage>
        <taxon>Bacteria</taxon>
        <taxon>Bacillati</taxon>
        <taxon>Actinomycetota</taxon>
        <taxon>Actinomycetes</taxon>
        <taxon>Micrococcales</taxon>
        <taxon>Microbacteriaceae</taxon>
        <taxon>Microbacterium</taxon>
    </lineage>
</organism>
<dbReference type="EMBL" id="BAABAF010000008">
    <property type="protein sequence ID" value="GAA3772318.1"/>
    <property type="molecule type" value="Genomic_DNA"/>
</dbReference>
<gene>
    <name evidence="1" type="ORF">GCM10022240_25460</name>
</gene>
<sequence length="288" mass="29723">MRHTDAGSHTMSLISVTGPTTSVPTVDVRTPFHTTTTQFADVNVGDGKIPITSDSQMVVLDVTLVSAGTGKKLVSTQYSGDLSQVVSLSRWAQQFPAFTDALHCATAGSRVAVAMAPGAIDPASAQGLGMSKDDSLIAVVEVRKVYLGAADGTPAYTSGWGLPAVVRAPGGRPGIIVRDGAAPQHLSVHVLERGAFQKVTGDQPVLVNYTIVNWTDKTVASTTWDGEPKFITLSSESKGMQAAIKGQTVGSQVMAIIPKTDGTSGVKDTQVAVIDILGVGPAPATAAQ</sequence>
<dbReference type="SUPFAM" id="SSF54534">
    <property type="entry name" value="FKBP-like"/>
    <property type="match status" value="1"/>
</dbReference>
<keyword evidence="1" id="KW-0413">Isomerase</keyword>
<name>A0ABP7GRX0_9MICO</name>
<evidence type="ECO:0000313" key="2">
    <source>
        <dbReference type="Proteomes" id="UP001500540"/>
    </source>
</evidence>
<dbReference type="Proteomes" id="UP001500540">
    <property type="component" value="Unassembled WGS sequence"/>
</dbReference>
<comment type="caution">
    <text evidence="1">The sequence shown here is derived from an EMBL/GenBank/DDBJ whole genome shotgun (WGS) entry which is preliminary data.</text>
</comment>
<evidence type="ECO:0000313" key="1">
    <source>
        <dbReference type="EMBL" id="GAA3772318.1"/>
    </source>
</evidence>
<dbReference type="Gene3D" id="3.10.50.40">
    <property type="match status" value="1"/>
</dbReference>
<protein>
    <submittedName>
        <fullName evidence="1">FKBP-type peptidyl-prolyl cis-trans isomerase</fullName>
    </submittedName>
</protein>
<dbReference type="GO" id="GO:0016853">
    <property type="term" value="F:isomerase activity"/>
    <property type="evidence" value="ECO:0007669"/>
    <property type="project" value="UniProtKB-KW"/>
</dbReference>